<name>A0ABP6F397_9ACTN</name>
<sequence>MAEIRLLSTGPAIRKGPDGRKAPAPWADASSRAPIALDEQEIEPVCLERPAPPGPLDEQLLDRLALAVTTVVKRYGPGANVRSARTAMRRALRLLGSTTDLPVRVIAAPDLPAASGEDAAAVRGRHAGAGQPGAGGSGDVGRLPHLRLPAPGRIVTEAFVLLSGSAAGSKRTELLPAAEF</sequence>
<dbReference type="Proteomes" id="UP001501666">
    <property type="component" value="Unassembled WGS sequence"/>
</dbReference>
<feature type="region of interest" description="Disordered" evidence="1">
    <location>
        <begin position="1"/>
        <end position="28"/>
    </location>
</feature>
<reference evidence="3" key="1">
    <citation type="journal article" date="2019" name="Int. J. Syst. Evol. Microbiol.">
        <title>The Global Catalogue of Microorganisms (GCM) 10K type strain sequencing project: providing services to taxonomists for standard genome sequencing and annotation.</title>
        <authorList>
            <consortium name="The Broad Institute Genomics Platform"/>
            <consortium name="The Broad Institute Genome Sequencing Center for Infectious Disease"/>
            <person name="Wu L."/>
            <person name="Ma J."/>
        </authorList>
    </citation>
    <scope>NUCLEOTIDE SEQUENCE [LARGE SCALE GENOMIC DNA]</scope>
    <source>
        <strain evidence="3">JCM 6835</strain>
    </source>
</reference>
<feature type="region of interest" description="Disordered" evidence="1">
    <location>
        <begin position="117"/>
        <end position="143"/>
    </location>
</feature>
<proteinExistence type="predicted"/>
<feature type="compositionally biased region" description="Gly residues" evidence="1">
    <location>
        <begin position="130"/>
        <end position="139"/>
    </location>
</feature>
<gene>
    <name evidence="2" type="ORF">GCM10010412_067500</name>
</gene>
<evidence type="ECO:0000313" key="2">
    <source>
        <dbReference type="EMBL" id="GAA2682290.1"/>
    </source>
</evidence>
<evidence type="ECO:0000313" key="3">
    <source>
        <dbReference type="Proteomes" id="UP001501666"/>
    </source>
</evidence>
<dbReference type="EMBL" id="BAAATE010000022">
    <property type="protein sequence ID" value="GAA2682290.1"/>
    <property type="molecule type" value="Genomic_DNA"/>
</dbReference>
<protein>
    <submittedName>
        <fullName evidence="2">Uncharacterized protein</fullName>
    </submittedName>
</protein>
<organism evidence="2 3">
    <name type="scientific">Nonomuraea recticatena</name>
    <dbReference type="NCBI Taxonomy" id="46178"/>
    <lineage>
        <taxon>Bacteria</taxon>
        <taxon>Bacillati</taxon>
        <taxon>Actinomycetota</taxon>
        <taxon>Actinomycetes</taxon>
        <taxon>Streptosporangiales</taxon>
        <taxon>Streptosporangiaceae</taxon>
        <taxon>Nonomuraea</taxon>
    </lineage>
</organism>
<comment type="caution">
    <text evidence="2">The sequence shown here is derived from an EMBL/GenBank/DDBJ whole genome shotgun (WGS) entry which is preliminary data.</text>
</comment>
<keyword evidence="3" id="KW-1185">Reference proteome</keyword>
<evidence type="ECO:0000256" key="1">
    <source>
        <dbReference type="SAM" id="MobiDB-lite"/>
    </source>
</evidence>
<accession>A0ABP6F397</accession>